<dbReference type="EMBL" id="WJQU01000001">
    <property type="protein sequence ID" value="KAJ6646231.1"/>
    <property type="molecule type" value="Genomic_DNA"/>
</dbReference>
<evidence type="ECO:0000313" key="2">
    <source>
        <dbReference type="EMBL" id="KAJ6646231.1"/>
    </source>
</evidence>
<gene>
    <name evidence="2" type="ORF">Bhyg_01442</name>
</gene>
<feature type="region of interest" description="Disordered" evidence="1">
    <location>
        <begin position="77"/>
        <end position="104"/>
    </location>
</feature>
<dbReference type="Proteomes" id="UP001151699">
    <property type="component" value="Chromosome A"/>
</dbReference>
<proteinExistence type="predicted"/>
<name>A0A9Q0NB11_9DIPT</name>
<keyword evidence="3" id="KW-1185">Reference proteome</keyword>
<comment type="caution">
    <text evidence="2">The sequence shown here is derived from an EMBL/GenBank/DDBJ whole genome shotgun (WGS) entry which is preliminary data.</text>
</comment>
<evidence type="ECO:0000313" key="3">
    <source>
        <dbReference type="Proteomes" id="UP001151699"/>
    </source>
</evidence>
<dbReference type="AlphaFoldDB" id="A0A9Q0NB11"/>
<sequence>MENYSCLKQFWLNPITDSAFCVTHTTRSDKITSSFDYCCQLAAVWFADVKKLSINGGGINKLKIEYRGPNLQSIQIKESSSNVQSTTATQSSTIPQIMDKQKGT</sequence>
<evidence type="ECO:0000256" key="1">
    <source>
        <dbReference type="SAM" id="MobiDB-lite"/>
    </source>
</evidence>
<reference evidence="2" key="1">
    <citation type="submission" date="2022-07" db="EMBL/GenBank/DDBJ databases">
        <authorList>
            <person name="Trinca V."/>
            <person name="Uliana J.V.C."/>
            <person name="Torres T.T."/>
            <person name="Ward R.J."/>
            <person name="Monesi N."/>
        </authorList>
    </citation>
    <scope>NUCLEOTIDE SEQUENCE</scope>
    <source>
        <strain evidence="2">HSMRA1968</strain>
        <tissue evidence="2">Whole embryos</tissue>
    </source>
</reference>
<organism evidence="2 3">
    <name type="scientific">Pseudolycoriella hygida</name>
    <dbReference type="NCBI Taxonomy" id="35572"/>
    <lineage>
        <taxon>Eukaryota</taxon>
        <taxon>Metazoa</taxon>
        <taxon>Ecdysozoa</taxon>
        <taxon>Arthropoda</taxon>
        <taxon>Hexapoda</taxon>
        <taxon>Insecta</taxon>
        <taxon>Pterygota</taxon>
        <taxon>Neoptera</taxon>
        <taxon>Endopterygota</taxon>
        <taxon>Diptera</taxon>
        <taxon>Nematocera</taxon>
        <taxon>Sciaroidea</taxon>
        <taxon>Sciaridae</taxon>
        <taxon>Pseudolycoriella</taxon>
    </lineage>
</organism>
<feature type="compositionally biased region" description="Polar residues" evidence="1">
    <location>
        <begin position="77"/>
        <end position="95"/>
    </location>
</feature>
<accession>A0A9Q0NB11</accession>
<protein>
    <submittedName>
        <fullName evidence="2">Uncharacterized protein</fullName>
    </submittedName>
</protein>